<dbReference type="SMART" id="SM00220">
    <property type="entry name" value="S_TKc"/>
    <property type="match status" value="1"/>
</dbReference>
<dbReference type="FunFam" id="1.10.238.10:FF:000003">
    <property type="entry name" value="Calmodulin A"/>
    <property type="match status" value="1"/>
</dbReference>
<dbReference type="InterPro" id="IPR011992">
    <property type="entry name" value="EF-hand-dom_pair"/>
</dbReference>
<dbReference type="FunFam" id="1.10.510.10:FF:000178">
    <property type="entry name" value="Calcium-dependent protein kinase 5"/>
    <property type="match status" value="1"/>
</dbReference>
<comment type="caution">
    <text evidence="14">The sequence shown here is derived from an EMBL/GenBank/DDBJ whole genome shotgun (WGS) entry which is preliminary data.</text>
</comment>
<feature type="domain" description="EF-hand" evidence="13">
    <location>
        <begin position="443"/>
        <end position="477"/>
    </location>
</feature>
<dbReference type="PROSITE" id="PS00107">
    <property type="entry name" value="PROTEIN_KINASE_ATP"/>
    <property type="match status" value="1"/>
</dbReference>
<reference evidence="14 15" key="1">
    <citation type="submission" date="2024-01" db="EMBL/GenBank/DDBJ databases">
        <title>The genomes of 5 underutilized Papilionoideae crops provide insights into root nodulation and disease resistanc.</title>
        <authorList>
            <person name="Jiang F."/>
        </authorList>
    </citation>
    <scope>NUCLEOTIDE SEQUENCE [LARGE SCALE GENOMIC DNA]</scope>
    <source>
        <strain evidence="14">JINMINGXINNONG_FW02</strain>
        <tissue evidence="14">Leaves</tissue>
    </source>
</reference>
<keyword evidence="9 10" id="KW-0067">ATP-binding</keyword>
<evidence type="ECO:0000256" key="10">
    <source>
        <dbReference type="PROSITE-ProRule" id="PRU10141"/>
    </source>
</evidence>
<comment type="similarity">
    <text evidence="1">Belongs to the protein kinase superfamily. CAMK Ser/Thr protein kinase family. CaMK subfamily.</text>
</comment>
<evidence type="ECO:0000256" key="4">
    <source>
        <dbReference type="ARBA" id="ARBA00022679"/>
    </source>
</evidence>
<dbReference type="Proteomes" id="UP001374584">
    <property type="component" value="Unassembled WGS sequence"/>
</dbReference>
<evidence type="ECO:0000256" key="1">
    <source>
        <dbReference type="ARBA" id="ARBA00005354"/>
    </source>
</evidence>
<dbReference type="InterPro" id="IPR018247">
    <property type="entry name" value="EF_Hand_1_Ca_BS"/>
</dbReference>
<keyword evidence="4" id="KW-0808">Transferase</keyword>
<feature type="domain" description="Protein kinase" evidence="12">
    <location>
        <begin position="73"/>
        <end position="328"/>
    </location>
</feature>
<dbReference type="GO" id="GO:0005524">
    <property type="term" value="F:ATP binding"/>
    <property type="evidence" value="ECO:0007669"/>
    <property type="project" value="UniProtKB-UniRule"/>
</dbReference>
<sequence>MRIMGVGFSKVLTHTSDDEIPISSTDSAPQLTYKQPRKNLPVPPPFPPPMPTLCSSQTGPVLGKPYVKIKHMYEMKKELGRGNFGVTYLCVEKATGIAYACKSISKKGPQEVKNLRREVMILQHLSGQHNIVEFKGAYEDRENVHLVMELCSGGELFHRIIAKGRHSERDAATVMRQIVRVVDVCHFMGVMHRDLKPENFLFATKDEDSPLKLTDFGFSVFFHTGEVHKDIVGNACYVAPEVLKRNYGKEIDVWNAGVILYILLSGVPPFWAETEKGELVDALGGKLDMDSEPWPTISDAAKDLIRKMLTYDPKERITAAVALEHPWLKEGGEASEKHPDSAVLIRMKQFKAMNQMKKLALKVIAENLSEEETKGLRQMFNSMDTDGSGTITFEELKAGLYRLGSLLSESEIRQLLNAIGNDKSGTIKYSEFVAATMDRHKMEKGGNLFKAFQYFDKDDKGYITGDELREAITEHQRGEEAAIDDVFEDVDSDKDGKINYEEFMRMMRNEC</sequence>
<dbReference type="AlphaFoldDB" id="A0AAN9NNR3"/>
<keyword evidence="2" id="KW-0723">Serine/threonine-protein kinase</keyword>
<evidence type="ECO:0000256" key="3">
    <source>
        <dbReference type="ARBA" id="ARBA00022553"/>
    </source>
</evidence>
<evidence type="ECO:0000259" key="12">
    <source>
        <dbReference type="PROSITE" id="PS50011"/>
    </source>
</evidence>
<dbReference type="GO" id="GO:0005509">
    <property type="term" value="F:calcium ion binding"/>
    <property type="evidence" value="ECO:0007669"/>
    <property type="project" value="InterPro"/>
</dbReference>
<protein>
    <submittedName>
        <fullName evidence="14">Uncharacterized protein</fullName>
    </submittedName>
</protein>
<evidence type="ECO:0000256" key="5">
    <source>
        <dbReference type="ARBA" id="ARBA00022737"/>
    </source>
</evidence>
<dbReference type="Gene3D" id="1.10.238.10">
    <property type="entry name" value="EF-hand"/>
    <property type="match status" value="2"/>
</dbReference>
<evidence type="ECO:0000313" key="14">
    <source>
        <dbReference type="EMBL" id="KAK7376679.1"/>
    </source>
</evidence>
<dbReference type="Pfam" id="PF13499">
    <property type="entry name" value="EF-hand_7"/>
    <property type="match status" value="2"/>
</dbReference>
<evidence type="ECO:0000256" key="11">
    <source>
        <dbReference type="SAM" id="MobiDB-lite"/>
    </source>
</evidence>
<dbReference type="Gene3D" id="1.10.510.10">
    <property type="entry name" value="Transferase(Phosphotransferase) domain 1"/>
    <property type="match status" value="1"/>
</dbReference>
<evidence type="ECO:0000256" key="6">
    <source>
        <dbReference type="ARBA" id="ARBA00022741"/>
    </source>
</evidence>
<keyword evidence="7" id="KW-0418">Kinase</keyword>
<dbReference type="FunFam" id="3.30.200.20:FF:000042">
    <property type="entry name" value="Aurora kinase A"/>
    <property type="match status" value="1"/>
</dbReference>
<dbReference type="InterPro" id="IPR011009">
    <property type="entry name" value="Kinase-like_dom_sf"/>
</dbReference>
<feature type="region of interest" description="Disordered" evidence="11">
    <location>
        <begin position="18"/>
        <end position="42"/>
    </location>
</feature>
<dbReference type="PROSITE" id="PS50222">
    <property type="entry name" value="EF_HAND_2"/>
    <property type="match status" value="3"/>
</dbReference>
<feature type="compositionally biased region" description="Polar residues" evidence="11">
    <location>
        <begin position="22"/>
        <end position="33"/>
    </location>
</feature>
<evidence type="ECO:0000256" key="9">
    <source>
        <dbReference type="ARBA" id="ARBA00022840"/>
    </source>
</evidence>
<dbReference type="SUPFAM" id="SSF56112">
    <property type="entry name" value="Protein kinase-like (PK-like)"/>
    <property type="match status" value="1"/>
</dbReference>
<dbReference type="CDD" id="cd05117">
    <property type="entry name" value="STKc_CAMK"/>
    <property type="match status" value="1"/>
</dbReference>
<dbReference type="PROSITE" id="PS00018">
    <property type="entry name" value="EF_HAND_1"/>
    <property type="match status" value="2"/>
</dbReference>
<accession>A0AAN9NNR3</accession>
<evidence type="ECO:0000256" key="8">
    <source>
        <dbReference type="ARBA" id="ARBA00022837"/>
    </source>
</evidence>
<dbReference type="SMART" id="SM00054">
    <property type="entry name" value="EFh"/>
    <property type="match status" value="4"/>
</dbReference>
<feature type="binding site" evidence="10">
    <location>
        <position position="102"/>
    </location>
    <ligand>
        <name>ATP</name>
        <dbReference type="ChEBI" id="CHEBI:30616"/>
    </ligand>
</feature>
<evidence type="ECO:0000256" key="2">
    <source>
        <dbReference type="ARBA" id="ARBA00022527"/>
    </source>
</evidence>
<keyword evidence="6 10" id="KW-0547">Nucleotide-binding</keyword>
<evidence type="ECO:0000259" key="13">
    <source>
        <dbReference type="PROSITE" id="PS50222"/>
    </source>
</evidence>
<dbReference type="Pfam" id="PF00069">
    <property type="entry name" value="Pkinase"/>
    <property type="match status" value="1"/>
</dbReference>
<keyword evidence="8" id="KW-0106">Calcium</keyword>
<dbReference type="InterPro" id="IPR008271">
    <property type="entry name" value="Ser/Thr_kinase_AS"/>
</dbReference>
<keyword evidence="3" id="KW-0597">Phosphoprotein</keyword>
<feature type="domain" description="EF-hand" evidence="13">
    <location>
        <begin position="371"/>
        <end position="406"/>
    </location>
</feature>
<dbReference type="InterPro" id="IPR050205">
    <property type="entry name" value="CDPK_Ser/Thr_kinases"/>
</dbReference>
<evidence type="ECO:0000313" key="15">
    <source>
        <dbReference type="Proteomes" id="UP001374584"/>
    </source>
</evidence>
<dbReference type="PROSITE" id="PS50011">
    <property type="entry name" value="PROTEIN_KINASE_DOM"/>
    <property type="match status" value="1"/>
</dbReference>
<keyword evidence="15" id="KW-1185">Reference proteome</keyword>
<dbReference type="InterPro" id="IPR000719">
    <property type="entry name" value="Prot_kinase_dom"/>
</dbReference>
<dbReference type="PANTHER" id="PTHR24349">
    <property type="entry name" value="SERINE/THREONINE-PROTEIN KINASE"/>
    <property type="match status" value="1"/>
</dbReference>
<gene>
    <name evidence="14" type="ORF">VNO80_02093</name>
</gene>
<name>A0AAN9NNR3_PHACN</name>
<evidence type="ECO:0000256" key="7">
    <source>
        <dbReference type="ARBA" id="ARBA00022777"/>
    </source>
</evidence>
<dbReference type="InterPro" id="IPR017441">
    <property type="entry name" value="Protein_kinase_ATP_BS"/>
</dbReference>
<dbReference type="EMBL" id="JAYMYR010000002">
    <property type="protein sequence ID" value="KAK7376679.1"/>
    <property type="molecule type" value="Genomic_DNA"/>
</dbReference>
<organism evidence="14 15">
    <name type="scientific">Phaseolus coccineus</name>
    <name type="common">Scarlet runner bean</name>
    <name type="synonym">Phaseolus multiflorus</name>
    <dbReference type="NCBI Taxonomy" id="3886"/>
    <lineage>
        <taxon>Eukaryota</taxon>
        <taxon>Viridiplantae</taxon>
        <taxon>Streptophyta</taxon>
        <taxon>Embryophyta</taxon>
        <taxon>Tracheophyta</taxon>
        <taxon>Spermatophyta</taxon>
        <taxon>Magnoliopsida</taxon>
        <taxon>eudicotyledons</taxon>
        <taxon>Gunneridae</taxon>
        <taxon>Pentapetalae</taxon>
        <taxon>rosids</taxon>
        <taxon>fabids</taxon>
        <taxon>Fabales</taxon>
        <taxon>Fabaceae</taxon>
        <taxon>Papilionoideae</taxon>
        <taxon>50 kb inversion clade</taxon>
        <taxon>NPAAA clade</taxon>
        <taxon>indigoferoid/millettioid clade</taxon>
        <taxon>Phaseoleae</taxon>
        <taxon>Phaseolus</taxon>
    </lineage>
</organism>
<feature type="domain" description="EF-hand" evidence="13">
    <location>
        <begin position="478"/>
        <end position="511"/>
    </location>
</feature>
<keyword evidence="5" id="KW-0677">Repeat</keyword>
<dbReference type="PROSITE" id="PS00108">
    <property type="entry name" value="PROTEIN_KINASE_ST"/>
    <property type="match status" value="1"/>
</dbReference>
<dbReference type="Gene3D" id="3.30.200.20">
    <property type="entry name" value="Phosphorylase Kinase, domain 1"/>
    <property type="match status" value="1"/>
</dbReference>
<dbReference type="GO" id="GO:0004674">
    <property type="term" value="F:protein serine/threonine kinase activity"/>
    <property type="evidence" value="ECO:0007669"/>
    <property type="project" value="UniProtKB-KW"/>
</dbReference>
<dbReference type="SUPFAM" id="SSF47473">
    <property type="entry name" value="EF-hand"/>
    <property type="match status" value="1"/>
</dbReference>
<dbReference type="InterPro" id="IPR002048">
    <property type="entry name" value="EF_hand_dom"/>
</dbReference>
<proteinExistence type="inferred from homology"/>